<accession>A0A803TXR2</accession>
<dbReference type="InterPro" id="IPR033926">
    <property type="entry name" value="IPT_NFkappaB"/>
</dbReference>
<dbReference type="Proteomes" id="UP000001646">
    <property type="component" value="Unplaced"/>
</dbReference>
<dbReference type="Gene3D" id="2.60.40.340">
    <property type="entry name" value="Rel homology domain (RHD), DNA-binding domain"/>
    <property type="match status" value="1"/>
</dbReference>
<dbReference type="InterPro" id="IPR000451">
    <property type="entry name" value="NFkB/Dor"/>
</dbReference>
<dbReference type="AlphaFoldDB" id="A0A803TXR2"/>
<evidence type="ECO:0000259" key="1">
    <source>
        <dbReference type="PROSITE" id="PS50254"/>
    </source>
</evidence>
<dbReference type="CDD" id="cd01177">
    <property type="entry name" value="IPT_NFkappaB"/>
    <property type="match status" value="1"/>
</dbReference>
<dbReference type="Pfam" id="PF00554">
    <property type="entry name" value="RHD_DNA_bind"/>
    <property type="match status" value="1"/>
</dbReference>
<dbReference type="GO" id="GO:0003700">
    <property type="term" value="F:DNA-binding transcription factor activity"/>
    <property type="evidence" value="ECO:0007669"/>
    <property type="project" value="InterPro"/>
</dbReference>
<reference evidence="2" key="1">
    <citation type="submission" date="2009-12" db="EMBL/GenBank/DDBJ databases">
        <title>The Genome Sequence of Anolis carolinensis (Green Anole Lizard).</title>
        <authorList>
            <consortium name="The Genome Sequencing Platform"/>
            <person name="Di Palma F."/>
            <person name="Alfoldi J."/>
            <person name="Heiman D."/>
            <person name="Young S."/>
            <person name="Grabherr M."/>
            <person name="Johnson J."/>
            <person name="Lander E.S."/>
            <person name="Lindblad-Toh K."/>
        </authorList>
    </citation>
    <scope>NUCLEOTIDE SEQUENCE [LARGE SCALE GENOMIC DNA]</scope>
    <source>
        <strain evidence="2">JBL SC #1</strain>
    </source>
</reference>
<sequence>FLTQINSFAFTEPPLTTNSHRSFTQQPSSHLRPTKLQAHLISGSFLSSFQNLGIQCVRKRDLDKAVAKRIETGNNPFNVSVEELKGDYDLNAVRLCFQVWIRDAGSGHLVQLPLVVSQPIYDNRAPNTAELKICRVNRNSGSCRGGDEIFLLCDKVQKEDIEVRFFKDSWEAKGSFSQADVHRQVAIVFKTPPYLDQALREPVTIQMQLRRPSDKEVSGPMEFRYLPDEGDSHRIEEKRKRTLSTFKTFVQKAPFAAPEPRSWRRIAVPKQNLARPGTSGKDSLDFFPSRILLPKALKSYMCVETLASIGKG</sequence>
<dbReference type="InterPro" id="IPR032397">
    <property type="entry name" value="RHD_dimer"/>
</dbReference>
<dbReference type="FunFam" id="2.60.40.10:FF:000046">
    <property type="entry name" value="Nuclear factor NF-kappa-B p105 subunit"/>
    <property type="match status" value="1"/>
</dbReference>
<dbReference type="GO" id="GO:0003677">
    <property type="term" value="F:DNA binding"/>
    <property type="evidence" value="ECO:0007669"/>
    <property type="project" value="InterPro"/>
</dbReference>
<dbReference type="PRINTS" id="PR00057">
    <property type="entry name" value="NFKBTNSCPFCT"/>
</dbReference>
<name>A0A803TXR2_ANOCA</name>
<dbReference type="GeneTree" id="ENSGT00940000159867"/>
<dbReference type="Ensembl" id="ENSACAT00000039672.1">
    <property type="protein sequence ID" value="ENSACAP00000040002.1"/>
    <property type="gene ID" value="ENSACAG00000041290.1"/>
</dbReference>
<dbReference type="Pfam" id="PF16179">
    <property type="entry name" value="RHD_dimer"/>
    <property type="match status" value="1"/>
</dbReference>
<proteinExistence type="predicted"/>
<dbReference type="InterPro" id="IPR008967">
    <property type="entry name" value="p53-like_TF_DNA-bd_sf"/>
</dbReference>
<dbReference type="Gene3D" id="2.60.40.10">
    <property type="entry name" value="Immunoglobulins"/>
    <property type="match status" value="1"/>
</dbReference>
<dbReference type="SUPFAM" id="SSF49417">
    <property type="entry name" value="p53-like transcription factors"/>
    <property type="match status" value="1"/>
</dbReference>
<dbReference type="PANTHER" id="PTHR24169:SF1">
    <property type="entry name" value="TRANSCRIPTION FACTOR P65"/>
    <property type="match status" value="1"/>
</dbReference>
<dbReference type="InterPro" id="IPR002909">
    <property type="entry name" value="IPT_dom"/>
</dbReference>
<reference evidence="2" key="3">
    <citation type="submission" date="2025-09" db="UniProtKB">
        <authorList>
            <consortium name="Ensembl"/>
        </authorList>
    </citation>
    <scope>IDENTIFICATION</scope>
</reference>
<protein>
    <recommendedName>
        <fullName evidence="1">RHD domain-containing protein</fullName>
    </recommendedName>
</protein>
<keyword evidence="3" id="KW-1185">Reference proteome</keyword>
<dbReference type="SUPFAM" id="SSF81296">
    <property type="entry name" value="E set domains"/>
    <property type="match status" value="1"/>
</dbReference>
<dbReference type="InterPro" id="IPR037059">
    <property type="entry name" value="RHD_DNA_bind_dom_sf"/>
</dbReference>
<reference evidence="2" key="2">
    <citation type="submission" date="2025-08" db="UniProtKB">
        <authorList>
            <consortium name="Ensembl"/>
        </authorList>
    </citation>
    <scope>IDENTIFICATION</scope>
</reference>
<dbReference type="PANTHER" id="PTHR24169">
    <property type="entry name" value="NUCLEAR FACTOR NF-KAPPA-B PROTEIN"/>
    <property type="match status" value="1"/>
</dbReference>
<evidence type="ECO:0000313" key="2">
    <source>
        <dbReference type="Ensembl" id="ENSACAP00000040002.1"/>
    </source>
</evidence>
<dbReference type="PROSITE" id="PS50254">
    <property type="entry name" value="REL_2"/>
    <property type="match status" value="1"/>
</dbReference>
<feature type="domain" description="RHD" evidence="1">
    <location>
        <begin position="7"/>
        <end position="127"/>
    </location>
</feature>
<dbReference type="GO" id="GO:0005737">
    <property type="term" value="C:cytoplasm"/>
    <property type="evidence" value="ECO:0007669"/>
    <property type="project" value="InterPro"/>
</dbReference>
<dbReference type="InParanoid" id="A0A803TXR2"/>
<dbReference type="InterPro" id="IPR014756">
    <property type="entry name" value="Ig_E-set"/>
</dbReference>
<organism evidence="2 3">
    <name type="scientific">Anolis carolinensis</name>
    <name type="common">Green anole</name>
    <name type="synonym">American chameleon</name>
    <dbReference type="NCBI Taxonomy" id="28377"/>
    <lineage>
        <taxon>Eukaryota</taxon>
        <taxon>Metazoa</taxon>
        <taxon>Chordata</taxon>
        <taxon>Craniata</taxon>
        <taxon>Vertebrata</taxon>
        <taxon>Euteleostomi</taxon>
        <taxon>Lepidosauria</taxon>
        <taxon>Squamata</taxon>
        <taxon>Bifurcata</taxon>
        <taxon>Unidentata</taxon>
        <taxon>Episquamata</taxon>
        <taxon>Toxicofera</taxon>
        <taxon>Iguania</taxon>
        <taxon>Dactyloidae</taxon>
        <taxon>Anolis</taxon>
    </lineage>
</organism>
<dbReference type="InterPro" id="IPR013783">
    <property type="entry name" value="Ig-like_fold"/>
</dbReference>
<dbReference type="SMART" id="SM00429">
    <property type="entry name" value="IPT"/>
    <property type="match status" value="1"/>
</dbReference>
<dbReference type="InterPro" id="IPR011539">
    <property type="entry name" value="RHD_DNA_bind_dom"/>
</dbReference>
<evidence type="ECO:0000313" key="3">
    <source>
        <dbReference type="Proteomes" id="UP000001646"/>
    </source>
</evidence>